<accession>A0A1M4XTT1</accession>
<feature type="region of interest" description="Disordered" evidence="1">
    <location>
        <begin position="126"/>
        <end position="207"/>
    </location>
</feature>
<dbReference type="Proteomes" id="UP000184501">
    <property type="component" value="Unassembled WGS sequence"/>
</dbReference>
<feature type="domain" description="Excalibur calcium-binding" evidence="2">
    <location>
        <begin position="170"/>
        <end position="206"/>
    </location>
</feature>
<dbReference type="SMART" id="SM00894">
    <property type="entry name" value="Excalibur"/>
    <property type="match status" value="1"/>
</dbReference>
<dbReference type="STRING" id="2017.SAMN05444320_102121"/>
<evidence type="ECO:0000256" key="1">
    <source>
        <dbReference type="SAM" id="MobiDB-lite"/>
    </source>
</evidence>
<dbReference type="InterPro" id="IPR005543">
    <property type="entry name" value="PASTA_dom"/>
</dbReference>
<organism evidence="3 4">
    <name type="scientific">Streptoalloteichus hindustanus</name>
    <dbReference type="NCBI Taxonomy" id="2017"/>
    <lineage>
        <taxon>Bacteria</taxon>
        <taxon>Bacillati</taxon>
        <taxon>Actinomycetota</taxon>
        <taxon>Actinomycetes</taxon>
        <taxon>Pseudonocardiales</taxon>
        <taxon>Pseudonocardiaceae</taxon>
        <taxon>Streptoalloteichus</taxon>
    </lineage>
</organism>
<evidence type="ECO:0000313" key="4">
    <source>
        <dbReference type="Proteomes" id="UP000184501"/>
    </source>
</evidence>
<dbReference type="InterPro" id="IPR008613">
    <property type="entry name" value="Excalibur_Ca-bd_domain"/>
</dbReference>
<feature type="compositionally biased region" description="Pro residues" evidence="1">
    <location>
        <begin position="145"/>
        <end position="164"/>
    </location>
</feature>
<evidence type="ECO:0000259" key="2">
    <source>
        <dbReference type="SMART" id="SM00894"/>
    </source>
</evidence>
<gene>
    <name evidence="3" type="ORF">SAMN05444320_102121</name>
</gene>
<dbReference type="CDD" id="cd06577">
    <property type="entry name" value="PASTA_pknB"/>
    <property type="match status" value="1"/>
</dbReference>
<reference evidence="3 4" key="1">
    <citation type="submission" date="2016-11" db="EMBL/GenBank/DDBJ databases">
        <authorList>
            <person name="Jaros S."/>
            <person name="Januszkiewicz K."/>
            <person name="Wedrychowicz H."/>
        </authorList>
    </citation>
    <scope>NUCLEOTIDE SEQUENCE [LARGE SCALE GENOMIC DNA]</scope>
    <source>
        <strain evidence="3 4">DSM 44523</strain>
    </source>
</reference>
<dbReference type="Pfam" id="PF05901">
    <property type="entry name" value="Excalibur"/>
    <property type="match status" value="1"/>
</dbReference>
<dbReference type="EMBL" id="FQVN01000002">
    <property type="protein sequence ID" value="SHE96909.1"/>
    <property type="molecule type" value="Genomic_DNA"/>
</dbReference>
<keyword evidence="4" id="KW-1185">Reference proteome</keyword>
<feature type="compositionally biased region" description="Basic and acidic residues" evidence="1">
    <location>
        <begin position="195"/>
        <end position="207"/>
    </location>
</feature>
<feature type="compositionally biased region" description="Low complexity" evidence="1">
    <location>
        <begin position="132"/>
        <end position="144"/>
    </location>
</feature>
<dbReference type="AlphaFoldDB" id="A0A1M4XTT1"/>
<dbReference type="Gene3D" id="3.30.10.20">
    <property type="match status" value="1"/>
</dbReference>
<proteinExistence type="predicted"/>
<sequence length="207" mass="21956">MGLRSWWRDRKPKWPWITGVVVLLLLVGVLSRDPKSGTQEQSSTVAAAPVTTSSVVTSTGVAIPTDLVGKNPKDAKAQLAELGFRNVVVESVDGRAVVVESNWRVVTVDGAGSSAPTSAKITLRVEKPAPPTTTTQPPLTTRAPEPAPPQEPAPEPKPQQPDPPAQKQVYYASCDQVRAAGAAPLHRGQPGYRSGLDRDNDGVACEK</sequence>
<dbReference type="OrthoDB" id="4337778at2"/>
<protein>
    <submittedName>
        <fullName evidence="3">Excalibur calcium-binding domain-containing protein</fullName>
    </submittedName>
</protein>
<evidence type="ECO:0000313" key="3">
    <source>
        <dbReference type="EMBL" id="SHE96909.1"/>
    </source>
</evidence>
<name>A0A1M4XTT1_STRHI</name>